<dbReference type="EMBL" id="UFTJ01000003">
    <property type="protein sequence ID" value="SUV53042.1"/>
    <property type="molecule type" value="Genomic_DNA"/>
</dbReference>
<dbReference type="Gene3D" id="2.60.40.1120">
    <property type="entry name" value="Carboxypeptidase-like, regulatory domain"/>
    <property type="match status" value="1"/>
</dbReference>
<comment type="subcellular location">
    <subcellularLocation>
        <location evidence="1 10">Cell outer membrane</location>
        <topology evidence="1 10">Multi-pass membrane protein</topology>
    </subcellularLocation>
</comment>
<dbReference type="Gene3D" id="2.170.130.10">
    <property type="entry name" value="TonB-dependent receptor, plug domain"/>
    <property type="match status" value="1"/>
</dbReference>
<evidence type="ECO:0000313" key="15">
    <source>
        <dbReference type="Proteomes" id="UP000255515"/>
    </source>
</evidence>
<keyword evidence="5" id="KW-0732">Signal</keyword>
<keyword evidence="6 11" id="KW-0798">TonB box</keyword>
<keyword evidence="8 14" id="KW-0675">Receptor</keyword>
<dbReference type="InterPro" id="IPR000531">
    <property type="entry name" value="Beta-barrel_TonB"/>
</dbReference>
<sequence>MLCGLSFFWSQTHYEIRGKVVDLHNNAPLQDASVKIGKFQTKTDAKGQFILQKIQKGNHIIVVSHSECEDYLQKITVDKALHLTIALEHHEKIIEDIKVSGAVRPSKSQQSHTLQGNTLSQNFQDNVGNLLTQITGVSTMKTGNNIVKPIVRGLYGSRISILTDGVKLSEQEWGVEHAPSVEASMFQKVSVVKGAGALKYSSDAMGGVVILEAKPLPAKDTLMGHFQMAGFTNGRGIKTGIQVQKSYENRWFVNAGGSFSKRGDIAIPNHTLQNTASEEHAFHFSAGKRAFDKGIEISYKILQQDFGIFTGSHLSSASLLYDVIAAGGAMHYYDNFAYALQNPKQEVLHHTAKIEAYHRFKTIGKFKFMYAYQLNDRKEFDIRRGELKNIPSLDLQLQTHQAKLSHLLEREKWSLETAILGEYQNNYADPNTQTRRLIPDYEKGQISTYAVWEYTISPKWFLELAARYDYSTIDAFKYYDQSVWNARFAKHYAHFEVKQSGSRILTHPVFHFHNHSVNAGFRFTPNNAWNIKANIAQVRRMPNPAELFADGLHHSAAIIERGDLKLQSEVMTQMNMVIGAKINALKGIDLQFSPYYYHAENYIQQIPTGIQNSNRGAFVIWDYQQVKANIIGFEAEMQAKITEKMTVDAQYSWLRGHNLTHAEPIILMMPPRLKTTLSYSLWKKKKMLLGIEHLFVQKQHRFPMRNVNFETIENGLIVPKTLDVSTPPAAYHLIGIHLSAEMNRHFSAHLRISNALNTEYRDYLNRLRFFAPEMGRNISLTLKYNF</sequence>
<evidence type="ECO:0000256" key="7">
    <source>
        <dbReference type="ARBA" id="ARBA00023136"/>
    </source>
</evidence>
<dbReference type="GO" id="GO:0009279">
    <property type="term" value="C:cell outer membrane"/>
    <property type="evidence" value="ECO:0007669"/>
    <property type="project" value="UniProtKB-SubCell"/>
</dbReference>
<evidence type="ECO:0000313" key="14">
    <source>
        <dbReference type="EMBL" id="SUV53042.1"/>
    </source>
</evidence>
<evidence type="ECO:0000256" key="11">
    <source>
        <dbReference type="RuleBase" id="RU003357"/>
    </source>
</evidence>
<dbReference type="GO" id="GO:0015344">
    <property type="term" value="F:siderophore uptake transmembrane transporter activity"/>
    <property type="evidence" value="ECO:0007669"/>
    <property type="project" value="TreeGrafter"/>
</dbReference>
<evidence type="ECO:0000256" key="6">
    <source>
        <dbReference type="ARBA" id="ARBA00023077"/>
    </source>
</evidence>
<dbReference type="SUPFAM" id="SSF49464">
    <property type="entry name" value="Carboxypeptidase regulatory domain-like"/>
    <property type="match status" value="1"/>
</dbReference>
<name>A0A380ZUK4_9FLAO</name>
<dbReference type="Pfam" id="PF07715">
    <property type="entry name" value="Plug"/>
    <property type="match status" value="1"/>
</dbReference>
<dbReference type="SUPFAM" id="SSF56935">
    <property type="entry name" value="Porins"/>
    <property type="match status" value="1"/>
</dbReference>
<dbReference type="Pfam" id="PF13715">
    <property type="entry name" value="CarbopepD_reg_2"/>
    <property type="match status" value="1"/>
</dbReference>
<keyword evidence="2 10" id="KW-0813">Transport</keyword>
<evidence type="ECO:0000259" key="13">
    <source>
        <dbReference type="Pfam" id="PF07715"/>
    </source>
</evidence>
<protein>
    <submittedName>
        <fullName evidence="14">Probable TonB-dependent receptor NMB0964</fullName>
    </submittedName>
</protein>
<evidence type="ECO:0000256" key="10">
    <source>
        <dbReference type="PROSITE-ProRule" id="PRU01360"/>
    </source>
</evidence>
<gene>
    <name evidence="14" type="ORF">NCTC11661_02189</name>
</gene>
<dbReference type="AlphaFoldDB" id="A0A380ZUK4"/>
<dbReference type="InterPro" id="IPR039426">
    <property type="entry name" value="TonB-dep_rcpt-like"/>
</dbReference>
<keyword evidence="3 10" id="KW-1134">Transmembrane beta strand</keyword>
<evidence type="ECO:0000256" key="4">
    <source>
        <dbReference type="ARBA" id="ARBA00022692"/>
    </source>
</evidence>
<keyword evidence="4 10" id="KW-0812">Transmembrane</keyword>
<comment type="similarity">
    <text evidence="10 11">Belongs to the TonB-dependent receptor family.</text>
</comment>
<dbReference type="PROSITE" id="PS52016">
    <property type="entry name" value="TONB_DEPENDENT_REC_3"/>
    <property type="match status" value="1"/>
</dbReference>
<dbReference type="Gene3D" id="2.40.170.20">
    <property type="entry name" value="TonB-dependent receptor, beta-barrel domain"/>
    <property type="match status" value="1"/>
</dbReference>
<keyword evidence="9 10" id="KW-0998">Cell outer membrane</keyword>
<evidence type="ECO:0000256" key="5">
    <source>
        <dbReference type="ARBA" id="ARBA00022729"/>
    </source>
</evidence>
<evidence type="ECO:0000256" key="2">
    <source>
        <dbReference type="ARBA" id="ARBA00022448"/>
    </source>
</evidence>
<evidence type="ECO:0000256" key="9">
    <source>
        <dbReference type="ARBA" id="ARBA00023237"/>
    </source>
</evidence>
<evidence type="ECO:0000256" key="3">
    <source>
        <dbReference type="ARBA" id="ARBA00022452"/>
    </source>
</evidence>
<accession>A0A380ZUK4</accession>
<feature type="domain" description="TonB-dependent receptor plug" evidence="13">
    <location>
        <begin position="114"/>
        <end position="208"/>
    </location>
</feature>
<evidence type="ECO:0000259" key="12">
    <source>
        <dbReference type="Pfam" id="PF00593"/>
    </source>
</evidence>
<evidence type="ECO:0000256" key="8">
    <source>
        <dbReference type="ARBA" id="ARBA00023170"/>
    </source>
</evidence>
<dbReference type="PANTHER" id="PTHR30069:SF29">
    <property type="entry name" value="HEMOGLOBIN AND HEMOGLOBIN-HAPTOGLOBIN-BINDING PROTEIN 1-RELATED"/>
    <property type="match status" value="1"/>
</dbReference>
<evidence type="ECO:0000256" key="1">
    <source>
        <dbReference type="ARBA" id="ARBA00004571"/>
    </source>
</evidence>
<dbReference type="Proteomes" id="UP000255515">
    <property type="component" value="Unassembled WGS sequence"/>
</dbReference>
<keyword evidence="7 10" id="KW-0472">Membrane</keyword>
<dbReference type="InterPro" id="IPR012910">
    <property type="entry name" value="Plug_dom"/>
</dbReference>
<reference evidence="14 15" key="1">
    <citation type="submission" date="2018-06" db="EMBL/GenBank/DDBJ databases">
        <authorList>
            <consortium name="Pathogen Informatics"/>
            <person name="Doyle S."/>
        </authorList>
    </citation>
    <scope>NUCLEOTIDE SEQUENCE [LARGE SCALE GENOMIC DNA]</scope>
    <source>
        <strain evidence="14 15">NCTC11661</strain>
    </source>
</reference>
<organism evidence="14 15">
    <name type="scientific">Bergeyella zoohelcum</name>
    <dbReference type="NCBI Taxonomy" id="1015"/>
    <lineage>
        <taxon>Bacteria</taxon>
        <taxon>Pseudomonadati</taxon>
        <taxon>Bacteroidota</taxon>
        <taxon>Flavobacteriia</taxon>
        <taxon>Flavobacteriales</taxon>
        <taxon>Weeksellaceae</taxon>
        <taxon>Bergeyella</taxon>
    </lineage>
</organism>
<dbReference type="Pfam" id="PF00593">
    <property type="entry name" value="TonB_dep_Rec_b-barrel"/>
    <property type="match status" value="1"/>
</dbReference>
<dbReference type="GO" id="GO:0044718">
    <property type="term" value="P:siderophore transmembrane transport"/>
    <property type="evidence" value="ECO:0007669"/>
    <property type="project" value="TreeGrafter"/>
</dbReference>
<proteinExistence type="inferred from homology"/>
<dbReference type="InterPro" id="IPR037066">
    <property type="entry name" value="Plug_dom_sf"/>
</dbReference>
<dbReference type="PANTHER" id="PTHR30069">
    <property type="entry name" value="TONB-DEPENDENT OUTER MEMBRANE RECEPTOR"/>
    <property type="match status" value="1"/>
</dbReference>
<feature type="domain" description="TonB-dependent receptor-like beta-barrel" evidence="12">
    <location>
        <begin position="357"/>
        <end position="659"/>
    </location>
</feature>
<dbReference type="InterPro" id="IPR008969">
    <property type="entry name" value="CarboxyPept-like_regulatory"/>
</dbReference>
<dbReference type="InterPro" id="IPR036942">
    <property type="entry name" value="Beta-barrel_TonB_sf"/>
</dbReference>